<evidence type="ECO:0000313" key="4">
    <source>
        <dbReference type="Proteomes" id="UP000595009"/>
    </source>
</evidence>
<evidence type="ECO:0000259" key="2">
    <source>
        <dbReference type="Pfam" id="PF15631"/>
    </source>
</evidence>
<protein>
    <recommendedName>
        <fullName evidence="2">NTF2 fold domain-containing protein</fullName>
    </recommendedName>
</protein>
<feature type="signal peptide" evidence="1">
    <location>
        <begin position="1"/>
        <end position="20"/>
    </location>
</feature>
<dbReference type="EMBL" id="CP063120">
    <property type="protein sequence ID" value="QOR18333.1"/>
    <property type="molecule type" value="Genomic_DNA"/>
</dbReference>
<dbReference type="InterPro" id="IPR028921">
    <property type="entry name" value="NTF2_fold_dom"/>
</dbReference>
<feature type="chain" id="PRO_5029790118" description="NTF2 fold domain-containing protein" evidence="1">
    <location>
        <begin position="21"/>
        <end position="96"/>
    </location>
</feature>
<dbReference type="Proteomes" id="UP000595009">
    <property type="component" value="Chromosome"/>
</dbReference>
<evidence type="ECO:0000313" key="3">
    <source>
        <dbReference type="EMBL" id="QOR18333.1"/>
    </source>
</evidence>
<accession>A0A7M1NZE4</accession>
<gene>
    <name evidence="3" type="ORF">INP94_04250</name>
</gene>
<reference evidence="3 4" key="1">
    <citation type="submission" date="2020-10" db="EMBL/GenBank/DDBJ databases">
        <title>Genomic diversity and antimicrobial resistance of Haemophilus colonising the airways of young children with cystic fibrosis.</title>
        <authorList>
            <person name="Watts S.C."/>
            <person name="Judd L.M."/>
            <person name="Carzino R."/>
            <person name="Ranganathan S."/>
            <person name="Holt K.E."/>
        </authorList>
    </citation>
    <scope>NUCLEOTIDE SEQUENCE [LARGE SCALE GENOMIC DNA]</scope>
    <source>
        <strain evidence="3 4">M1C137_2</strain>
    </source>
</reference>
<proteinExistence type="predicted"/>
<organism evidence="3 4">
    <name type="scientific">Haemophilus parainfluenzae</name>
    <dbReference type="NCBI Taxonomy" id="729"/>
    <lineage>
        <taxon>Bacteria</taxon>
        <taxon>Pseudomonadati</taxon>
        <taxon>Pseudomonadota</taxon>
        <taxon>Gammaproteobacteria</taxon>
        <taxon>Pasteurellales</taxon>
        <taxon>Pasteurellaceae</taxon>
        <taxon>Haemophilus</taxon>
    </lineage>
</organism>
<keyword evidence="1" id="KW-0732">Signal</keyword>
<evidence type="ECO:0000256" key="1">
    <source>
        <dbReference type="SAM" id="SignalP"/>
    </source>
</evidence>
<dbReference type="Pfam" id="PF15631">
    <property type="entry name" value="Imm-NTF2-2"/>
    <property type="match status" value="1"/>
</dbReference>
<sequence>MKIQNVLLTGVLMYSSFALSADTQTQLVTKEQALQLAENYVIQHYGNQTAQAQKPYQIKREGEYWIVTGNPPKVLGGNFLVVLGEKGKLEKITHTK</sequence>
<name>A0A7M1NZE4_HAEPA</name>
<feature type="domain" description="NTF2 fold" evidence="2">
    <location>
        <begin position="33"/>
        <end position="96"/>
    </location>
</feature>
<dbReference type="AlphaFoldDB" id="A0A7M1NZE4"/>